<dbReference type="InterPro" id="IPR017853">
    <property type="entry name" value="GH"/>
</dbReference>
<dbReference type="Pfam" id="PF00128">
    <property type="entry name" value="Alpha-amylase"/>
    <property type="match status" value="1"/>
</dbReference>
<feature type="domain" description="Alpha-amylase C-terminal" evidence="14">
    <location>
        <begin position="399"/>
        <end position="486"/>
    </location>
</feature>
<dbReference type="InterPro" id="IPR006047">
    <property type="entry name" value="GH13_cat_dom"/>
</dbReference>
<evidence type="ECO:0000256" key="12">
    <source>
        <dbReference type="RuleBase" id="RU361134"/>
    </source>
</evidence>
<evidence type="ECO:0000259" key="15">
    <source>
        <dbReference type="SMART" id="SM00642"/>
    </source>
</evidence>
<evidence type="ECO:0000313" key="17">
    <source>
        <dbReference type="Proteomes" id="UP000243784"/>
    </source>
</evidence>
<dbReference type="SUPFAM" id="SSF51011">
    <property type="entry name" value="Glycosyl hydrolase domain"/>
    <property type="match status" value="1"/>
</dbReference>
<dbReference type="PRINTS" id="PR00110">
    <property type="entry name" value="ALPHAAMYLASE"/>
</dbReference>
<evidence type="ECO:0000256" key="6">
    <source>
        <dbReference type="ARBA" id="ARBA00022723"/>
    </source>
</evidence>
<evidence type="ECO:0000256" key="4">
    <source>
        <dbReference type="ARBA" id="ARBA00012595"/>
    </source>
</evidence>
<dbReference type="AlphaFoldDB" id="A0A1D9E036"/>
<dbReference type="InterPro" id="IPR006046">
    <property type="entry name" value="Alpha_amylase"/>
</dbReference>
<feature type="signal peptide" evidence="13">
    <location>
        <begin position="1"/>
        <end position="18"/>
    </location>
</feature>
<keyword evidence="10 12" id="KW-0326">Glycosidase</keyword>
<comment type="cofactor">
    <cofactor evidence="2">
        <name>Ca(2+)</name>
        <dbReference type="ChEBI" id="CHEBI:29108"/>
    </cofactor>
</comment>
<keyword evidence="8" id="KW-0106">Calcium</keyword>
<sequence>MKKLAATLAFIFAITGCALVPGESAPVLEKVDRSNAVGIQLFMWNWNSIAKECTEVLGPAGIDWVEISPAQEHILGDAWWTHYQPVSYKIESRLGSEVEFQNMVDSCKSVGVDIIADAVINHMAGIEGGTGWAGTEFTKYEYPDLYSRNDFHTCKSINGEILSYQDAEQVTQCELVGLSDLDTGSAKVQQKLADYMIKLLRMGVAGFRIDAAKHIAAEELEQIVKRLPENVWIIQEVIRARGEPIQPEDYLGWGDVFEFGYAYDLKKSVGSGLLAYFTQEARRKKMVSGNQAVTFVSNHDTERNGQTLSYTQPHDFAAATALMLADPYGKPMLYSGYAFSQRDQGAAYEQDGRVQNVICPQDPSPDIASYNDSDWVCQHRWPSTLQMIQFRDATAGQPMTDFKKGSGILGFGRAAAGYIFVNQSPRDFAGEALQTSMPTGEYCDRATGGKTADGKCAGLTISVGADGSIEQATPSGTFWAIDKNSRL</sequence>
<dbReference type="Gene3D" id="3.20.20.80">
    <property type="entry name" value="Glycosidases"/>
    <property type="match status" value="1"/>
</dbReference>
<comment type="catalytic activity">
    <reaction evidence="1 12">
        <text>Endohydrolysis of (1-&gt;4)-alpha-D-glucosidic linkages in polysaccharides containing three or more (1-&gt;4)-alpha-linked D-glucose units.</text>
        <dbReference type="EC" id="3.2.1.1"/>
    </reaction>
</comment>
<evidence type="ECO:0000256" key="9">
    <source>
        <dbReference type="ARBA" id="ARBA00023277"/>
    </source>
</evidence>
<dbReference type="GO" id="GO:0005975">
    <property type="term" value="P:carbohydrate metabolic process"/>
    <property type="evidence" value="ECO:0007669"/>
    <property type="project" value="InterPro"/>
</dbReference>
<dbReference type="SUPFAM" id="SSF51445">
    <property type="entry name" value="(Trans)glycosidases"/>
    <property type="match status" value="1"/>
</dbReference>
<keyword evidence="6" id="KW-0479">Metal-binding</keyword>
<dbReference type="InterPro" id="IPR031319">
    <property type="entry name" value="A-amylase_C"/>
</dbReference>
<dbReference type="RefSeq" id="WP_070954940.1">
    <property type="nucleotide sequence ID" value="NZ_CP015208.1"/>
</dbReference>
<evidence type="ECO:0000256" key="7">
    <source>
        <dbReference type="ARBA" id="ARBA00022801"/>
    </source>
</evidence>
<dbReference type="PROSITE" id="PS51257">
    <property type="entry name" value="PROKAR_LIPOPROTEIN"/>
    <property type="match status" value="1"/>
</dbReference>
<dbReference type="Gene3D" id="2.60.40.1180">
    <property type="entry name" value="Golgi alpha-mannosidase II"/>
    <property type="match status" value="1"/>
</dbReference>
<dbReference type="PANTHER" id="PTHR43447">
    <property type="entry name" value="ALPHA-AMYLASE"/>
    <property type="match status" value="1"/>
</dbReference>
<evidence type="ECO:0000256" key="3">
    <source>
        <dbReference type="ARBA" id="ARBA00008061"/>
    </source>
</evidence>
<dbReference type="STRING" id="535712.A4Z71_05655"/>
<dbReference type="Proteomes" id="UP000243784">
    <property type="component" value="Chromosome"/>
</dbReference>
<dbReference type="EC" id="3.2.1.1" evidence="4 12"/>
<keyword evidence="17" id="KW-1185">Reference proteome</keyword>
<feature type="chain" id="PRO_5039486765" description="Alpha-amylase" evidence="13">
    <location>
        <begin position="19"/>
        <end position="487"/>
    </location>
</feature>
<dbReference type="SMART" id="SM00642">
    <property type="entry name" value="Aamy"/>
    <property type="match status" value="1"/>
</dbReference>
<evidence type="ECO:0000256" key="1">
    <source>
        <dbReference type="ARBA" id="ARBA00000548"/>
    </source>
</evidence>
<proteinExistence type="inferred from homology"/>
<evidence type="ECO:0000256" key="10">
    <source>
        <dbReference type="ARBA" id="ARBA00023295"/>
    </source>
</evidence>
<dbReference type="SMART" id="SM00632">
    <property type="entry name" value="Aamy_C"/>
    <property type="match status" value="1"/>
</dbReference>
<evidence type="ECO:0000259" key="14">
    <source>
        <dbReference type="SMART" id="SM00632"/>
    </source>
</evidence>
<keyword evidence="13" id="KW-0732">Signal</keyword>
<dbReference type="CDD" id="cd11317">
    <property type="entry name" value="AmyAc_bac_euk_AmyA"/>
    <property type="match status" value="1"/>
</dbReference>
<reference evidence="16 17" key="1">
    <citation type="journal article" date="2016" name="Biochim. Biophys. Acta">
        <title>Photochemical characterization of actinorhodopsin and its functional existence in the natural host.</title>
        <authorList>
            <person name="Nakamura S."/>
            <person name="Kikukawa T."/>
            <person name="Tamogami J."/>
            <person name="Kamiya M."/>
            <person name="Aizawa T."/>
            <person name="Hahn M.W."/>
            <person name="Ihara K."/>
            <person name="Kamo N."/>
            <person name="Demura M."/>
        </authorList>
    </citation>
    <scope>NUCLEOTIDE SEQUENCE [LARGE SCALE GENOMIC DNA]</scope>
    <source>
        <strain evidence="16 17">MWH-Dar1</strain>
    </source>
</reference>
<evidence type="ECO:0000256" key="13">
    <source>
        <dbReference type="SAM" id="SignalP"/>
    </source>
</evidence>
<evidence type="ECO:0000256" key="11">
    <source>
        <dbReference type="RuleBase" id="RU003615"/>
    </source>
</evidence>
<organism evidence="16 17">
    <name type="scientific">Candidatus Rhodoluna planktonica</name>
    <dbReference type="NCBI Taxonomy" id="535712"/>
    <lineage>
        <taxon>Bacteria</taxon>
        <taxon>Bacillati</taxon>
        <taxon>Actinomycetota</taxon>
        <taxon>Actinomycetes</taxon>
        <taxon>Micrococcales</taxon>
        <taxon>Microbacteriaceae</taxon>
        <taxon>Luna cluster</taxon>
        <taxon>Luna-1 subcluster</taxon>
        <taxon>Rhodoluna</taxon>
    </lineage>
</organism>
<dbReference type="GO" id="GO:0004556">
    <property type="term" value="F:alpha-amylase activity"/>
    <property type="evidence" value="ECO:0007669"/>
    <property type="project" value="UniProtKB-UniRule"/>
</dbReference>
<dbReference type="EMBL" id="CP015208">
    <property type="protein sequence ID" value="AOY56435.1"/>
    <property type="molecule type" value="Genomic_DNA"/>
</dbReference>
<keyword evidence="9 12" id="KW-0119">Carbohydrate metabolism</keyword>
<name>A0A1D9E036_9MICO</name>
<evidence type="ECO:0000313" key="16">
    <source>
        <dbReference type="EMBL" id="AOY56435.1"/>
    </source>
</evidence>
<keyword evidence="7 12" id="KW-0378">Hydrolase</keyword>
<evidence type="ECO:0000256" key="5">
    <source>
        <dbReference type="ARBA" id="ARBA00017303"/>
    </source>
</evidence>
<gene>
    <name evidence="16" type="ORF">A4Z71_05655</name>
</gene>
<accession>A0A1D9E036</accession>
<dbReference type="KEGG" id="rpla:A4Z71_05655"/>
<comment type="similarity">
    <text evidence="3 11">Belongs to the glycosyl hydrolase 13 family.</text>
</comment>
<dbReference type="OrthoDB" id="9805159at2"/>
<evidence type="ECO:0000256" key="8">
    <source>
        <dbReference type="ARBA" id="ARBA00022837"/>
    </source>
</evidence>
<feature type="domain" description="Glycosyl hydrolase family 13 catalytic" evidence="15">
    <location>
        <begin position="36"/>
        <end position="391"/>
    </location>
</feature>
<protein>
    <recommendedName>
        <fullName evidence="5 12">Alpha-amylase</fullName>
        <ecNumber evidence="4 12">3.2.1.1</ecNumber>
    </recommendedName>
</protein>
<dbReference type="InterPro" id="IPR013780">
    <property type="entry name" value="Glyco_hydro_b"/>
</dbReference>
<evidence type="ECO:0000256" key="2">
    <source>
        <dbReference type="ARBA" id="ARBA00001913"/>
    </source>
</evidence>
<dbReference type="GO" id="GO:0046872">
    <property type="term" value="F:metal ion binding"/>
    <property type="evidence" value="ECO:0007669"/>
    <property type="project" value="UniProtKB-KW"/>
</dbReference>